<reference evidence="2 4" key="1">
    <citation type="submission" date="2018-09" db="EMBL/GenBank/DDBJ databases">
        <title>Complete genome sequence of the hydrocarbonoclastic bacterium Alcaligenes aquatilis QD168, isolated from a crude-oil polluted marine sediment of Central Chile.</title>
        <authorList>
            <person name="Duran R.E."/>
            <person name="Barra B."/>
            <person name="Salva-Serra F."/>
            <person name="Mendez V."/>
            <person name="Moore E.R.B."/>
            <person name="Seeger M."/>
        </authorList>
    </citation>
    <scope>NUCLEOTIDE SEQUENCE [LARGE SCALE GENOMIC DNA]</scope>
    <source>
        <strain evidence="2 4">QD168</strain>
    </source>
</reference>
<keyword evidence="1" id="KW-0472">Membrane</keyword>
<dbReference type="RefSeq" id="WP_094198060.1">
    <property type="nucleotide sequence ID" value="NZ_CP022390.1"/>
</dbReference>
<keyword evidence="1" id="KW-1133">Transmembrane helix</keyword>
<dbReference type="Proteomes" id="UP000268070">
    <property type="component" value="Chromosome"/>
</dbReference>
<organism evidence="2 4">
    <name type="scientific">Alcaligenes aquatilis</name>
    <dbReference type="NCBI Taxonomy" id="323284"/>
    <lineage>
        <taxon>Bacteria</taxon>
        <taxon>Pseudomonadati</taxon>
        <taxon>Pseudomonadota</taxon>
        <taxon>Betaproteobacteria</taxon>
        <taxon>Burkholderiales</taxon>
        <taxon>Alcaligenaceae</taxon>
        <taxon>Alcaligenes</taxon>
    </lineage>
</organism>
<dbReference type="EMBL" id="CP032153">
    <property type="protein sequence ID" value="AYN22421.1"/>
    <property type="molecule type" value="Genomic_DNA"/>
</dbReference>
<reference evidence="3 5" key="2">
    <citation type="journal article" date="2022" name="Int. J. Syst. Evol. Microbiol.">
        <title>Characterization of Alcaligenes aquatilis as a novel member of heterotrophic nitrifier-aerobic denitrifier and its performance in treating piggery wastewater.</title>
        <authorList>
            <person name="Cao X."/>
            <person name="Zhao B."/>
            <person name="Wu Y."/>
            <person name="Huang J."/>
            <person name="Wang H."/>
            <person name="Sun X."/>
            <person name="Li S."/>
        </authorList>
    </citation>
    <scope>NUCLEOTIDE SEQUENCE [LARGE SCALE GENOMIC DNA]</scope>
    <source>
        <strain evidence="3 5">AS1</strain>
    </source>
</reference>
<dbReference type="Proteomes" id="UP000831759">
    <property type="component" value="Chromosome"/>
</dbReference>
<gene>
    <name evidence="2" type="ORF">D3M96_18820</name>
    <name evidence="3" type="ORF">MTR80_16440</name>
</gene>
<evidence type="ECO:0000313" key="3">
    <source>
        <dbReference type="EMBL" id="UQN35860.1"/>
    </source>
</evidence>
<dbReference type="GeneID" id="96870557"/>
<dbReference type="EMBL" id="CP094619">
    <property type="protein sequence ID" value="UQN35860.1"/>
    <property type="molecule type" value="Genomic_DNA"/>
</dbReference>
<protein>
    <submittedName>
        <fullName evidence="2">DUF2970 domain-containing protein</fullName>
    </submittedName>
</protein>
<feature type="transmembrane region" description="Helical" evidence="1">
    <location>
        <begin position="45"/>
        <end position="70"/>
    </location>
</feature>
<accession>A0A3G2I005</accession>
<sequence length="74" mass="8387">MDDDFRDLTRRKLSFFQTLKAIAWGFFGVRRGSDHEQDIAKINPVYLIIAALIATVVFVVGLIMVARWFIGQAG</sequence>
<dbReference type="OrthoDB" id="8657357at2"/>
<evidence type="ECO:0000313" key="4">
    <source>
        <dbReference type="Proteomes" id="UP000268070"/>
    </source>
</evidence>
<evidence type="ECO:0000313" key="5">
    <source>
        <dbReference type="Proteomes" id="UP000831759"/>
    </source>
</evidence>
<dbReference type="Pfam" id="PF11174">
    <property type="entry name" value="DUF2970"/>
    <property type="match status" value="1"/>
</dbReference>
<dbReference type="AlphaFoldDB" id="A0A3G2I005"/>
<dbReference type="KEGG" id="aaqu:D3M96_18820"/>
<keyword evidence="1" id="KW-0812">Transmembrane</keyword>
<name>A0A3G2I005_9BURK</name>
<evidence type="ECO:0000313" key="2">
    <source>
        <dbReference type="EMBL" id="AYN22421.1"/>
    </source>
</evidence>
<dbReference type="InterPro" id="IPR021344">
    <property type="entry name" value="DUF2970"/>
</dbReference>
<evidence type="ECO:0000256" key="1">
    <source>
        <dbReference type="SAM" id="Phobius"/>
    </source>
</evidence>
<proteinExistence type="predicted"/>
<keyword evidence="5" id="KW-1185">Reference proteome</keyword>